<dbReference type="PROSITE" id="PS51318">
    <property type="entry name" value="TAT"/>
    <property type="match status" value="1"/>
</dbReference>
<evidence type="ECO:0000256" key="3">
    <source>
        <dbReference type="ARBA" id="ARBA00023004"/>
    </source>
</evidence>
<evidence type="ECO:0000256" key="5">
    <source>
        <dbReference type="SAM" id="SignalP"/>
    </source>
</evidence>
<comment type="caution">
    <text evidence="7">The sequence shown here is derived from an EMBL/GenBank/DDBJ whole genome shotgun (WGS) entry which is preliminary data.</text>
</comment>
<name>A0ABX2FMP1_9BACT</name>
<protein>
    <submittedName>
        <fullName evidence="7">Cytochrome b6-f complex iron-sulfur subunit</fullName>
    </submittedName>
</protein>
<gene>
    <name evidence="7" type="ORF">HNP98_001223</name>
</gene>
<dbReference type="InterPro" id="IPR036922">
    <property type="entry name" value="Rieske_2Fe-2S_sf"/>
</dbReference>
<keyword evidence="2" id="KW-0479">Metal-binding</keyword>
<dbReference type="InterPro" id="IPR017941">
    <property type="entry name" value="Rieske_2Fe-2S"/>
</dbReference>
<evidence type="ECO:0000313" key="8">
    <source>
        <dbReference type="Proteomes" id="UP000779507"/>
    </source>
</evidence>
<dbReference type="Pfam" id="PF00355">
    <property type="entry name" value="Rieske"/>
    <property type="match status" value="1"/>
</dbReference>
<feature type="domain" description="Rieske" evidence="6">
    <location>
        <begin position="56"/>
        <end position="150"/>
    </location>
</feature>
<accession>A0ABX2FMP1</accession>
<dbReference type="InterPro" id="IPR006311">
    <property type="entry name" value="TAT_signal"/>
</dbReference>
<keyword evidence="1" id="KW-0001">2Fe-2S</keyword>
<sequence>MATISEMNRKDFLQLFGLGAASLLASACLGGCNAATGSDSAAVPAAPANVNLTVDLTATTSTPLNDAAVGYIYADSRAIIVAKTTAGTYLAFQAPCPHQGTSVYFSPSQSRFICPNHNAIFNLSGAVVSGPVSSGLRQYTVAQSGNILTISS</sequence>
<feature type="chain" id="PRO_5046718412" evidence="5">
    <location>
        <begin position="28"/>
        <end position="152"/>
    </location>
</feature>
<keyword evidence="8" id="KW-1185">Reference proteome</keyword>
<dbReference type="PROSITE" id="PS51296">
    <property type="entry name" value="RIESKE"/>
    <property type="match status" value="1"/>
</dbReference>
<dbReference type="Gene3D" id="2.102.10.10">
    <property type="entry name" value="Rieske [2Fe-2S] iron-sulphur domain"/>
    <property type="match status" value="1"/>
</dbReference>
<dbReference type="EMBL" id="JABSNP010000004">
    <property type="protein sequence ID" value="NRT18406.1"/>
    <property type="molecule type" value="Genomic_DNA"/>
</dbReference>
<keyword evidence="4" id="KW-0411">Iron-sulfur</keyword>
<keyword evidence="5" id="KW-0732">Signal</keyword>
<dbReference type="RefSeq" id="WP_173809145.1">
    <property type="nucleotide sequence ID" value="NZ_JABSNP010000004.1"/>
</dbReference>
<evidence type="ECO:0000256" key="4">
    <source>
        <dbReference type="ARBA" id="ARBA00023014"/>
    </source>
</evidence>
<reference evidence="7 8" key="1">
    <citation type="submission" date="2020-05" db="EMBL/GenBank/DDBJ databases">
        <title>Genomic Encyclopedia of Type Strains, Phase IV (KMG-V): Genome sequencing to study the core and pangenomes of soil and plant-associated prokaryotes.</title>
        <authorList>
            <person name="Whitman W."/>
        </authorList>
    </citation>
    <scope>NUCLEOTIDE SEQUENCE [LARGE SCALE GENOMIC DNA]</scope>
    <source>
        <strain evidence="7 8">9A</strain>
    </source>
</reference>
<evidence type="ECO:0000313" key="7">
    <source>
        <dbReference type="EMBL" id="NRT18406.1"/>
    </source>
</evidence>
<feature type="signal peptide" evidence="5">
    <location>
        <begin position="1"/>
        <end position="27"/>
    </location>
</feature>
<evidence type="ECO:0000256" key="1">
    <source>
        <dbReference type="ARBA" id="ARBA00022714"/>
    </source>
</evidence>
<proteinExistence type="predicted"/>
<evidence type="ECO:0000256" key="2">
    <source>
        <dbReference type="ARBA" id="ARBA00022723"/>
    </source>
</evidence>
<evidence type="ECO:0000259" key="6">
    <source>
        <dbReference type="PROSITE" id="PS51296"/>
    </source>
</evidence>
<organism evidence="7 8">
    <name type="scientific">Hymenobacter caeli</name>
    <dbReference type="NCBI Taxonomy" id="2735894"/>
    <lineage>
        <taxon>Bacteria</taxon>
        <taxon>Pseudomonadati</taxon>
        <taxon>Bacteroidota</taxon>
        <taxon>Cytophagia</taxon>
        <taxon>Cytophagales</taxon>
        <taxon>Hymenobacteraceae</taxon>
        <taxon>Hymenobacter</taxon>
    </lineage>
</organism>
<dbReference type="Proteomes" id="UP000779507">
    <property type="component" value="Unassembled WGS sequence"/>
</dbReference>
<dbReference type="SUPFAM" id="SSF50022">
    <property type="entry name" value="ISP domain"/>
    <property type="match status" value="1"/>
</dbReference>
<dbReference type="CDD" id="cd03467">
    <property type="entry name" value="Rieske"/>
    <property type="match status" value="1"/>
</dbReference>
<keyword evidence="3" id="KW-0408">Iron</keyword>